<evidence type="ECO:0000256" key="3">
    <source>
        <dbReference type="ARBA" id="ARBA00023237"/>
    </source>
</evidence>
<protein>
    <submittedName>
        <fullName evidence="7">OmpA family protein</fullName>
    </submittedName>
</protein>
<reference evidence="7 8" key="1">
    <citation type="submission" date="2018-12" db="EMBL/GenBank/DDBJ databases">
        <authorList>
            <person name="Yu L."/>
        </authorList>
    </citation>
    <scope>NUCLEOTIDE SEQUENCE [LARGE SCALE GENOMIC DNA]</scope>
    <source>
        <strain evidence="7 8">HAW-EB5</strain>
    </source>
</reference>
<feature type="region of interest" description="Disordered" evidence="5">
    <location>
        <begin position="130"/>
        <end position="167"/>
    </location>
</feature>
<proteinExistence type="predicted"/>
<dbReference type="GO" id="GO:0009279">
    <property type="term" value="C:cell outer membrane"/>
    <property type="evidence" value="ECO:0007669"/>
    <property type="project" value="UniProtKB-SubCell"/>
</dbReference>
<dbReference type="Pfam" id="PF00691">
    <property type="entry name" value="OmpA"/>
    <property type="match status" value="1"/>
</dbReference>
<evidence type="ECO:0000259" key="6">
    <source>
        <dbReference type="PROSITE" id="PS51123"/>
    </source>
</evidence>
<comment type="caution">
    <text evidence="7">The sequence shown here is derived from an EMBL/GenBank/DDBJ whole genome shotgun (WGS) entry which is preliminary data.</text>
</comment>
<organism evidence="7 8">
    <name type="scientific">Shewanella atlantica</name>
    <dbReference type="NCBI Taxonomy" id="271099"/>
    <lineage>
        <taxon>Bacteria</taxon>
        <taxon>Pseudomonadati</taxon>
        <taxon>Pseudomonadota</taxon>
        <taxon>Gammaproteobacteria</taxon>
        <taxon>Alteromonadales</taxon>
        <taxon>Shewanellaceae</taxon>
        <taxon>Shewanella</taxon>
    </lineage>
</organism>
<evidence type="ECO:0000313" key="7">
    <source>
        <dbReference type="EMBL" id="RTR26071.1"/>
    </source>
</evidence>
<sequence>MVRFALFLTGCDLSFWTGSKSRAIVPPAVTATAISPVVTPITMPTPAPVPVSFNGSTRFSVDSSVVDVTDELALLLEKSQQHSIIDITVIGHTDDAGSAVYSQDLSEKRARAVADYFVRQGIDEQRLIVKGKGEGSPVSGNETEDGRSKNRRVGVLLRGMSDSEINR</sequence>
<keyword evidence="2 4" id="KW-0472">Membrane</keyword>
<dbReference type="OrthoDB" id="9792021at2"/>
<comment type="subcellular location">
    <subcellularLocation>
        <location evidence="1">Cell outer membrane</location>
    </subcellularLocation>
</comment>
<evidence type="ECO:0000256" key="5">
    <source>
        <dbReference type="SAM" id="MobiDB-lite"/>
    </source>
</evidence>
<dbReference type="PROSITE" id="PS51123">
    <property type="entry name" value="OMPA_2"/>
    <property type="match status" value="1"/>
</dbReference>
<dbReference type="Proteomes" id="UP000282060">
    <property type="component" value="Unassembled WGS sequence"/>
</dbReference>
<evidence type="ECO:0000256" key="2">
    <source>
        <dbReference type="ARBA" id="ARBA00023136"/>
    </source>
</evidence>
<dbReference type="PRINTS" id="PR01023">
    <property type="entry name" value="NAFLGMOTY"/>
</dbReference>
<dbReference type="InterPro" id="IPR036737">
    <property type="entry name" value="OmpA-like_sf"/>
</dbReference>
<dbReference type="InterPro" id="IPR006690">
    <property type="entry name" value="OMPA-like_CS"/>
</dbReference>
<dbReference type="PANTHER" id="PTHR30329:SF21">
    <property type="entry name" value="LIPOPROTEIN YIAD-RELATED"/>
    <property type="match status" value="1"/>
</dbReference>
<dbReference type="RefSeq" id="WP_148103068.1">
    <property type="nucleotide sequence ID" value="NZ_RXNV01000024.1"/>
</dbReference>
<evidence type="ECO:0000313" key="8">
    <source>
        <dbReference type="Proteomes" id="UP000282060"/>
    </source>
</evidence>
<dbReference type="PRINTS" id="PR01021">
    <property type="entry name" value="OMPADOMAIN"/>
</dbReference>
<dbReference type="PROSITE" id="PS01068">
    <property type="entry name" value="OMPA_1"/>
    <property type="match status" value="1"/>
</dbReference>
<keyword evidence="3" id="KW-0998">Cell outer membrane</keyword>
<accession>A0A3S0L3E5</accession>
<dbReference type="CDD" id="cd07185">
    <property type="entry name" value="OmpA_C-like"/>
    <property type="match status" value="1"/>
</dbReference>
<dbReference type="PANTHER" id="PTHR30329">
    <property type="entry name" value="STATOR ELEMENT OF FLAGELLAR MOTOR COMPLEX"/>
    <property type="match status" value="1"/>
</dbReference>
<dbReference type="Gene3D" id="3.30.1330.60">
    <property type="entry name" value="OmpA-like domain"/>
    <property type="match status" value="1"/>
</dbReference>
<keyword evidence="8" id="KW-1185">Reference proteome</keyword>
<dbReference type="InterPro" id="IPR006664">
    <property type="entry name" value="OMP_bac"/>
</dbReference>
<evidence type="ECO:0000256" key="1">
    <source>
        <dbReference type="ARBA" id="ARBA00004442"/>
    </source>
</evidence>
<evidence type="ECO:0000256" key="4">
    <source>
        <dbReference type="PROSITE-ProRule" id="PRU00473"/>
    </source>
</evidence>
<dbReference type="EMBL" id="RXNV01000024">
    <property type="protein sequence ID" value="RTR26071.1"/>
    <property type="molecule type" value="Genomic_DNA"/>
</dbReference>
<gene>
    <name evidence="7" type="ORF">EKG39_22390</name>
</gene>
<dbReference type="InterPro" id="IPR050330">
    <property type="entry name" value="Bact_OuterMem_StrucFunc"/>
</dbReference>
<dbReference type="SUPFAM" id="SSF103088">
    <property type="entry name" value="OmpA-like"/>
    <property type="match status" value="1"/>
</dbReference>
<name>A0A3S0L3E5_9GAMM</name>
<dbReference type="AlphaFoldDB" id="A0A3S0L3E5"/>
<dbReference type="InterPro" id="IPR006665">
    <property type="entry name" value="OmpA-like"/>
</dbReference>
<feature type="domain" description="OmpA-like" evidence="6">
    <location>
        <begin position="46"/>
        <end position="161"/>
    </location>
</feature>